<dbReference type="NCBIfam" id="TIGR01446">
    <property type="entry name" value="DnaD_dom"/>
    <property type="match status" value="1"/>
</dbReference>
<dbReference type="InterPro" id="IPR036390">
    <property type="entry name" value="WH_DNA-bd_sf"/>
</dbReference>
<dbReference type="PANTHER" id="PTHR37293:SF6">
    <property type="entry name" value="DNA REPLICATION PROTEIN DNAD"/>
    <property type="match status" value="1"/>
</dbReference>
<dbReference type="InterPro" id="IPR034829">
    <property type="entry name" value="DnaD-like_sf"/>
</dbReference>
<dbReference type="Pfam" id="PF21984">
    <property type="entry name" value="DnaD_N"/>
    <property type="match status" value="1"/>
</dbReference>
<feature type="domain" description="DnaB/C C-terminal" evidence="3">
    <location>
        <begin position="128"/>
        <end position="199"/>
    </location>
</feature>
<sequence length="234" mass="27878">MKSEHIMNFLKDGSFSMPYYLIQFRKELSVSDMDLIVLAYLENLGNHFLFNPEEIQSRLNMTQMEIMMSISNLTDKHLITVESIKNEKGVMEEYISLEDFYRKVTSLLVERWKKEEEKGEEIQAGNVYEAIEKEFGRPLSPMEYEIIKAWLDSGTDEDMIMEALKEATFNGVANLRYIDKIIYDWSKKGYKSVEEVRRHNARWKEEKSKQQEQKEVEKPKEIFDFDWFDDDNSE</sequence>
<dbReference type="EMBL" id="DVFU01000101">
    <property type="protein sequence ID" value="HIQ65121.1"/>
    <property type="molecule type" value="Genomic_DNA"/>
</dbReference>
<accession>A0A9D1CKD5</accession>
<dbReference type="Pfam" id="PF07261">
    <property type="entry name" value="DnaB_2"/>
    <property type="match status" value="1"/>
</dbReference>
<reference evidence="5" key="2">
    <citation type="journal article" date="2021" name="PeerJ">
        <title>Extensive microbial diversity within the chicken gut microbiome revealed by metagenomics and culture.</title>
        <authorList>
            <person name="Gilroy R."/>
            <person name="Ravi A."/>
            <person name="Getino M."/>
            <person name="Pursley I."/>
            <person name="Horton D.L."/>
            <person name="Alikhan N.F."/>
            <person name="Baker D."/>
            <person name="Gharbi K."/>
            <person name="Hall N."/>
            <person name="Watson M."/>
            <person name="Adriaenssens E.M."/>
            <person name="Foster-Nyarko E."/>
            <person name="Jarju S."/>
            <person name="Secka A."/>
            <person name="Antonio M."/>
            <person name="Oren A."/>
            <person name="Chaudhuri R.R."/>
            <person name="La Ragione R."/>
            <person name="Hildebrand F."/>
            <person name="Pallen M.J."/>
        </authorList>
    </citation>
    <scope>NUCLEOTIDE SEQUENCE</scope>
    <source>
        <strain evidence="5">CHK165-10780</strain>
    </source>
</reference>
<dbReference type="AlphaFoldDB" id="A0A9D1CKD5"/>
<gene>
    <name evidence="5" type="ORF">IAC85_05220</name>
</gene>
<reference evidence="5" key="1">
    <citation type="submission" date="2020-10" db="EMBL/GenBank/DDBJ databases">
        <authorList>
            <person name="Gilroy R."/>
        </authorList>
    </citation>
    <scope>NUCLEOTIDE SEQUENCE</scope>
    <source>
        <strain evidence="5">CHK165-10780</strain>
    </source>
</reference>
<dbReference type="InterPro" id="IPR053843">
    <property type="entry name" value="DnaD_N"/>
</dbReference>
<dbReference type="Gene3D" id="1.10.10.630">
    <property type="entry name" value="DnaD domain-like"/>
    <property type="match status" value="1"/>
</dbReference>
<evidence type="ECO:0000256" key="2">
    <source>
        <dbReference type="SAM" id="MobiDB-lite"/>
    </source>
</evidence>
<evidence type="ECO:0000259" key="4">
    <source>
        <dbReference type="Pfam" id="PF21984"/>
    </source>
</evidence>
<protein>
    <submittedName>
        <fullName evidence="5">DnaD domain protein</fullName>
    </submittedName>
</protein>
<evidence type="ECO:0000313" key="6">
    <source>
        <dbReference type="Proteomes" id="UP000886725"/>
    </source>
</evidence>
<comment type="caution">
    <text evidence="5">The sequence shown here is derived from an EMBL/GenBank/DDBJ whole genome shotgun (WGS) entry which is preliminary data.</text>
</comment>
<dbReference type="InterPro" id="IPR006343">
    <property type="entry name" value="DnaB/C_C"/>
</dbReference>
<dbReference type="SUPFAM" id="SSF46785">
    <property type="entry name" value="Winged helix' DNA-binding domain"/>
    <property type="match status" value="1"/>
</dbReference>
<evidence type="ECO:0000256" key="1">
    <source>
        <dbReference type="ARBA" id="ARBA00093462"/>
    </source>
</evidence>
<name>A0A9D1CKD5_9FIRM</name>
<dbReference type="Proteomes" id="UP000886725">
    <property type="component" value="Unassembled WGS sequence"/>
</dbReference>
<evidence type="ECO:0000313" key="5">
    <source>
        <dbReference type="EMBL" id="HIQ65121.1"/>
    </source>
</evidence>
<dbReference type="PANTHER" id="PTHR37293">
    <property type="entry name" value="PHAGE REPLICATION PROTEIN-RELATED"/>
    <property type="match status" value="1"/>
</dbReference>
<dbReference type="SUPFAM" id="SSF158499">
    <property type="entry name" value="DnaD domain-like"/>
    <property type="match status" value="1"/>
</dbReference>
<proteinExistence type="inferred from homology"/>
<comment type="similarity">
    <text evidence="1">Belongs to the DnaB/DnaD family.</text>
</comment>
<feature type="region of interest" description="Disordered" evidence="2">
    <location>
        <begin position="201"/>
        <end position="220"/>
    </location>
</feature>
<dbReference type="InterPro" id="IPR053162">
    <property type="entry name" value="DnaD"/>
</dbReference>
<feature type="domain" description="DnaD N-terminal" evidence="4">
    <location>
        <begin position="18"/>
        <end position="115"/>
    </location>
</feature>
<dbReference type="Gene3D" id="1.10.10.10">
    <property type="entry name" value="Winged helix-like DNA-binding domain superfamily/Winged helix DNA-binding domain"/>
    <property type="match status" value="1"/>
</dbReference>
<evidence type="ECO:0000259" key="3">
    <source>
        <dbReference type="Pfam" id="PF07261"/>
    </source>
</evidence>
<dbReference type="InterPro" id="IPR036388">
    <property type="entry name" value="WH-like_DNA-bd_sf"/>
</dbReference>
<organism evidence="5 6">
    <name type="scientific">Candidatus Faecenecus gallistercoris</name>
    <dbReference type="NCBI Taxonomy" id="2840793"/>
    <lineage>
        <taxon>Bacteria</taxon>
        <taxon>Bacillati</taxon>
        <taxon>Bacillota</taxon>
        <taxon>Bacillota incertae sedis</taxon>
        <taxon>Candidatus Faecenecus</taxon>
    </lineage>
</organism>